<name>A0A834YHE4_TETSI</name>
<reference evidence="3 4" key="1">
    <citation type="submission" date="2020-04" db="EMBL/GenBank/DDBJ databases">
        <title>Plant Genome Project.</title>
        <authorList>
            <person name="Zhang R.-G."/>
        </authorList>
    </citation>
    <scope>NUCLEOTIDE SEQUENCE [LARGE SCALE GENOMIC DNA]</scope>
    <source>
        <strain evidence="3">YNK0</strain>
        <tissue evidence="3">Leaf</tissue>
    </source>
</reference>
<feature type="repeat" description="PPR" evidence="2">
    <location>
        <begin position="106"/>
        <end position="140"/>
    </location>
</feature>
<dbReference type="Gene3D" id="1.25.40.10">
    <property type="entry name" value="Tetratricopeptide repeat domain"/>
    <property type="match status" value="2"/>
</dbReference>
<accession>A0A834YHE4</accession>
<keyword evidence="1" id="KW-0677">Repeat</keyword>
<feature type="repeat" description="PPR" evidence="2">
    <location>
        <begin position="201"/>
        <end position="235"/>
    </location>
</feature>
<proteinExistence type="predicted"/>
<evidence type="ECO:0000256" key="1">
    <source>
        <dbReference type="ARBA" id="ARBA00022737"/>
    </source>
</evidence>
<dbReference type="Pfam" id="PF12854">
    <property type="entry name" value="PPR_1"/>
    <property type="match status" value="2"/>
</dbReference>
<evidence type="ECO:0000313" key="3">
    <source>
        <dbReference type="EMBL" id="KAF8388674.1"/>
    </source>
</evidence>
<keyword evidence="4" id="KW-1185">Reference proteome</keyword>
<gene>
    <name evidence="3" type="ORF">HHK36_025354</name>
</gene>
<dbReference type="Pfam" id="PF13041">
    <property type="entry name" value="PPR_2"/>
    <property type="match status" value="1"/>
</dbReference>
<dbReference type="PANTHER" id="PTHR47932">
    <property type="entry name" value="ATPASE EXPRESSION PROTEIN 3"/>
    <property type="match status" value="1"/>
</dbReference>
<dbReference type="Pfam" id="PF01535">
    <property type="entry name" value="PPR"/>
    <property type="match status" value="1"/>
</dbReference>
<dbReference type="InterPro" id="IPR011990">
    <property type="entry name" value="TPR-like_helical_dom_sf"/>
</dbReference>
<dbReference type="NCBIfam" id="TIGR00756">
    <property type="entry name" value="PPR"/>
    <property type="match status" value="4"/>
</dbReference>
<dbReference type="EMBL" id="JABCRI010000019">
    <property type="protein sequence ID" value="KAF8388674.1"/>
    <property type="molecule type" value="Genomic_DNA"/>
</dbReference>
<sequence>MGTLGHGELSPTTFEDLMVTVGNLYQIRNQNWFSQKKDYDDERDPQAVFNALDTMLKDSLECLRMIRESILMAGTLWECSSETDFTGYVAIIRALCVEGKSGIRPNRITCNILVHALCKKGLLEEAKKLLREKLDDDCDRASSDLITSTTLIDGYCKNEDLVQALELWDEMCQKGAVCSFGHIRVALQLHDEMLRRGYEPDIITYTELIQGHFMNGNMKEAEELFVKIQKSGLSIDHVPFQILIKKYFKMKQPDRAFDLYKKMVEKGHMSHPSTSYALISELRKKGHIQEAIQVCRHVDALGLME</sequence>
<dbReference type="GO" id="GO:0003729">
    <property type="term" value="F:mRNA binding"/>
    <property type="evidence" value="ECO:0007669"/>
    <property type="project" value="TreeGrafter"/>
</dbReference>
<organism evidence="3 4">
    <name type="scientific">Tetracentron sinense</name>
    <name type="common">Spur-leaf</name>
    <dbReference type="NCBI Taxonomy" id="13715"/>
    <lineage>
        <taxon>Eukaryota</taxon>
        <taxon>Viridiplantae</taxon>
        <taxon>Streptophyta</taxon>
        <taxon>Embryophyta</taxon>
        <taxon>Tracheophyta</taxon>
        <taxon>Spermatophyta</taxon>
        <taxon>Magnoliopsida</taxon>
        <taxon>Trochodendrales</taxon>
        <taxon>Trochodendraceae</taxon>
        <taxon>Tetracentron</taxon>
    </lineage>
</organism>
<evidence type="ECO:0000313" key="4">
    <source>
        <dbReference type="Proteomes" id="UP000655225"/>
    </source>
</evidence>
<dbReference type="InterPro" id="IPR002885">
    <property type="entry name" value="PPR_rpt"/>
</dbReference>
<dbReference type="Proteomes" id="UP000655225">
    <property type="component" value="Unassembled WGS sequence"/>
</dbReference>
<comment type="caution">
    <text evidence="3">The sequence shown here is derived from an EMBL/GenBank/DDBJ whole genome shotgun (WGS) entry which is preliminary data.</text>
</comment>
<dbReference type="AlphaFoldDB" id="A0A834YHE4"/>
<protein>
    <recommendedName>
        <fullName evidence="5">Pentatricopeptide repeat-containing protein</fullName>
    </recommendedName>
</protein>
<feature type="repeat" description="PPR" evidence="2">
    <location>
        <begin position="144"/>
        <end position="178"/>
    </location>
</feature>
<feature type="repeat" description="PPR" evidence="2">
    <location>
        <begin position="236"/>
        <end position="270"/>
    </location>
</feature>
<evidence type="ECO:0000256" key="2">
    <source>
        <dbReference type="PROSITE-ProRule" id="PRU00708"/>
    </source>
</evidence>
<dbReference type="OrthoDB" id="185373at2759"/>
<evidence type="ECO:0008006" key="5">
    <source>
        <dbReference type="Google" id="ProtNLM"/>
    </source>
</evidence>
<dbReference type="OMA" id="ELIQGHF"/>
<dbReference type="PANTHER" id="PTHR47932:SF12">
    <property type="entry name" value="PENTACOTRIPEPTIDE-REPEAT REGION OF PRORP DOMAIN-CONTAINING PROTEIN"/>
    <property type="match status" value="1"/>
</dbReference>
<dbReference type="SUPFAM" id="SSF81901">
    <property type="entry name" value="HCP-like"/>
    <property type="match status" value="1"/>
</dbReference>
<dbReference type="PROSITE" id="PS51375">
    <property type="entry name" value="PPR"/>
    <property type="match status" value="4"/>
</dbReference>